<feature type="transmembrane region" description="Helical" evidence="2">
    <location>
        <begin position="256"/>
        <end position="283"/>
    </location>
</feature>
<sequence>MTNGTVGQERLALAGVTRGSSGGYTCAAANSEGARTSNTLTLAVKFPPTCEEGQQLVYGAARHEMLEVPCSVLAHPTPTSFRWAVNTSTGVVDVALNLSSSAGSRSVVRYTPQTHHDFGELLCWAVNDLGLQHQPCVFKVVPAAKPESVSRCDAERNATMPASYVVLSCAAGWDGGLNQTFTLEVRQAAKEEVLEAFRHASEPLFIVSGLKIGVEYLLTVTAANARGSSPPVTINYTATAASADKVVSPHSHTNTLLSLTSFLMVVAGVVALATCFSVGVVAVKRRRDHNKKKVTKTMFTDPMKEDIHNHDHTIVCVKECEKEELVKSHTPSGVVSNLYVTPSALLNNRVGPPQETEVLLQERTPCAPLVSLDSLGRYSSSTSKTSTSTSSSSSTVALNPEFLAKNPDYKISDYRHTALPDFIMRTTDSFDLSPEYPALKAEYLVRTPEYVIRNLECLALNSECLARNHECPSRNPECPARNPLCPVRSLECPARTLHCPSGNPGCGSRYQSNGKQEEGARLLPPHRESTV</sequence>
<name>A0AAE1K1C5_PETCI</name>
<dbReference type="InterPro" id="IPR036179">
    <property type="entry name" value="Ig-like_dom_sf"/>
</dbReference>
<dbReference type="PROSITE" id="PS50853">
    <property type="entry name" value="FN3"/>
    <property type="match status" value="1"/>
</dbReference>
<reference evidence="4" key="1">
    <citation type="submission" date="2023-10" db="EMBL/GenBank/DDBJ databases">
        <title>Genome assemblies of two species of porcelain crab, Petrolisthes cinctipes and Petrolisthes manimaculis (Anomura: Porcellanidae).</title>
        <authorList>
            <person name="Angst P."/>
        </authorList>
    </citation>
    <scope>NUCLEOTIDE SEQUENCE</scope>
    <source>
        <strain evidence="4">PB745_01</strain>
        <tissue evidence="4">Gill</tissue>
    </source>
</reference>
<keyword evidence="5" id="KW-1185">Reference proteome</keyword>
<keyword evidence="2" id="KW-0472">Membrane</keyword>
<protein>
    <recommendedName>
        <fullName evidence="3">Fibronectin type-III domain-containing protein</fullName>
    </recommendedName>
</protein>
<dbReference type="PANTHER" id="PTHR23278:SF19">
    <property type="entry name" value="OBSCURIN"/>
    <property type="match status" value="1"/>
</dbReference>
<proteinExistence type="predicted"/>
<dbReference type="EMBL" id="JAWQEG010004385">
    <property type="protein sequence ID" value="KAK3861877.1"/>
    <property type="molecule type" value="Genomic_DNA"/>
</dbReference>
<dbReference type="InterPro" id="IPR013783">
    <property type="entry name" value="Ig-like_fold"/>
</dbReference>
<dbReference type="Proteomes" id="UP001286313">
    <property type="component" value="Unassembled WGS sequence"/>
</dbReference>
<dbReference type="AlphaFoldDB" id="A0AAE1K1C5"/>
<organism evidence="4 5">
    <name type="scientific">Petrolisthes cinctipes</name>
    <name type="common">Flat porcelain crab</name>
    <dbReference type="NCBI Taxonomy" id="88211"/>
    <lineage>
        <taxon>Eukaryota</taxon>
        <taxon>Metazoa</taxon>
        <taxon>Ecdysozoa</taxon>
        <taxon>Arthropoda</taxon>
        <taxon>Crustacea</taxon>
        <taxon>Multicrustacea</taxon>
        <taxon>Malacostraca</taxon>
        <taxon>Eumalacostraca</taxon>
        <taxon>Eucarida</taxon>
        <taxon>Decapoda</taxon>
        <taxon>Pleocyemata</taxon>
        <taxon>Anomura</taxon>
        <taxon>Galatheoidea</taxon>
        <taxon>Porcellanidae</taxon>
        <taxon>Petrolisthes</taxon>
    </lineage>
</organism>
<dbReference type="PANTHER" id="PTHR23278">
    <property type="entry name" value="SIDESTEP PROTEIN"/>
    <property type="match status" value="1"/>
</dbReference>
<dbReference type="SUPFAM" id="SSF48726">
    <property type="entry name" value="Immunoglobulin"/>
    <property type="match status" value="1"/>
</dbReference>
<evidence type="ECO:0000256" key="1">
    <source>
        <dbReference type="SAM" id="MobiDB-lite"/>
    </source>
</evidence>
<gene>
    <name evidence="4" type="ORF">Pcinc_032204</name>
</gene>
<feature type="compositionally biased region" description="Basic and acidic residues" evidence="1">
    <location>
        <begin position="515"/>
        <end position="531"/>
    </location>
</feature>
<evidence type="ECO:0000313" key="5">
    <source>
        <dbReference type="Proteomes" id="UP001286313"/>
    </source>
</evidence>
<evidence type="ECO:0000313" key="4">
    <source>
        <dbReference type="EMBL" id="KAK3861877.1"/>
    </source>
</evidence>
<keyword evidence="2" id="KW-1133">Transmembrane helix</keyword>
<evidence type="ECO:0000259" key="3">
    <source>
        <dbReference type="PROSITE" id="PS50853"/>
    </source>
</evidence>
<feature type="domain" description="Fibronectin type-III" evidence="3">
    <location>
        <begin position="145"/>
        <end position="243"/>
    </location>
</feature>
<comment type="caution">
    <text evidence="4">The sequence shown here is derived from an EMBL/GenBank/DDBJ whole genome shotgun (WGS) entry which is preliminary data.</text>
</comment>
<dbReference type="Gene3D" id="2.60.40.10">
    <property type="entry name" value="Immunoglobulins"/>
    <property type="match status" value="1"/>
</dbReference>
<dbReference type="SUPFAM" id="SSF49265">
    <property type="entry name" value="Fibronectin type III"/>
    <property type="match status" value="1"/>
</dbReference>
<evidence type="ECO:0000256" key="2">
    <source>
        <dbReference type="SAM" id="Phobius"/>
    </source>
</evidence>
<accession>A0AAE1K1C5</accession>
<dbReference type="InterPro" id="IPR003961">
    <property type="entry name" value="FN3_dom"/>
</dbReference>
<feature type="region of interest" description="Disordered" evidence="1">
    <location>
        <begin position="508"/>
        <end position="531"/>
    </location>
</feature>
<dbReference type="InterPro" id="IPR036116">
    <property type="entry name" value="FN3_sf"/>
</dbReference>
<dbReference type="CDD" id="cd00063">
    <property type="entry name" value="FN3"/>
    <property type="match status" value="1"/>
</dbReference>
<keyword evidence="2" id="KW-0812">Transmembrane</keyword>